<name>A0A345Y193_9ACTN</name>
<reference evidence="5 6" key="1">
    <citation type="submission" date="2018-07" db="EMBL/GenBank/DDBJ databases">
        <title>Draft genome of the type strain Streptomyces armeniacus ATCC 15676.</title>
        <authorList>
            <person name="Labana P."/>
            <person name="Gosse J.T."/>
            <person name="Boddy C.N."/>
        </authorList>
    </citation>
    <scope>NUCLEOTIDE SEQUENCE [LARGE SCALE GENOMIC DNA]</scope>
    <source>
        <strain evidence="5 6">ATCC 15676</strain>
    </source>
</reference>
<evidence type="ECO:0000256" key="4">
    <source>
        <dbReference type="SAM" id="SignalP"/>
    </source>
</evidence>
<dbReference type="GO" id="GO:0003847">
    <property type="term" value="F:1-alkyl-2-acetylglycerophosphocholine esterase activity"/>
    <property type="evidence" value="ECO:0007669"/>
    <property type="project" value="TreeGrafter"/>
</dbReference>
<dbReference type="Gene3D" id="3.40.50.1820">
    <property type="entry name" value="alpha/beta hydrolase"/>
    <property type="match status" value="1"/>
</dbReference>
<feature type="chain" id="PRO_5016814657" description="Hydrolase" evidence="4">
    <location>
        <begin position="22"/>
        <end position="423"/>
    </location>
</feature>
<dbReference type="GO" id="GO:0016042">
    <property type="term" value="P:lipid catabolic process"/>
    <property type="evidence" value="ECO:0007669"/>
    <property type="project" value="UniProtKB-KW"/>
</dbReference>
<dbReference type="PANTHER" id="PTHR10272">
    <property type="entry name" value="PLATELET-ACTIVATING FACTOR ACETYLHYDROLASE"/>
    <property type="match status" value="1"/>
</dbReference>
<proteinExistence type="predicted"/>
<evidence type="ECO:0000256" key="1">
    <source>
        <dbReference type="ARBA" id="ARBA00022801"/>
    </source>
</evidence>
<dbReference type="InterPro" id="IPR029058">
    <property type="entry name" value="AB_hydrolase_fold"/>
</dbReference>
<dbReference type="SUPFAM" id="SSF53474">
    <property type="entry name" value="alpha/beta-Hydrolases"/>
    <property type="match status" value="1"/>
</dbReference>
<evidence type="ECO:0000313" key="5">
    <source>
        <dbReference type="EMBL" id="AXK37659.1"/>
    </source>
</evidence>
<keyword evidence="1" id="KW-0378">Hydrolase</keyword>
<gene>
    <name evidence="5" type="ORF">DVA86_26235</name>
</gene>
<dbReference type="Pfam" id="PF03403">
    <property type="entry name" value="PAF-AH_p_II"/>
    <property type="match status" value="1"/>
</dbReference>
<dbReference type="Proteomes" id="UP000254425">
    <property type="component" value="Chromosome"/>
</dbReference>
<sequence>MAASGAAAVAALSVAAPGAPAAVRRARPPDGVRQGPVRLRLPAPTGPHAVGTAQAHLVDRARRDPWQDAAPWRELMVSVWYPAWRTGGHRLAPHMPRGAAERFAADRAPGLGIPRGTVDWAATRTHAREAAPPDPRGGRRPVLIYSPGTGDPRTWGTVLVEELASRGYVVVTVDHTYESPAVQFPDGSVKGAEPMLAEFEEARKNGAVPALLEKVLRVRVADLRFVLDELGRGLPSDVSQPVRSPDSPLASLLPLVDLSRVGALGQSAGGITAAQGMYEDRRIRAGINLDGTLEYNQEPNGTNLMPVAKHGLDRPLLLMGRHGSDHTTEPSWRVFWSRTLGWHRDLTLRHSKHQSYTDLEALLPQTGVARDVVRDGIGTVDPDRAVAAVRAYATSFFGRWLRGHDDHLLDGPSPRHPDIAFVP</sequence>
<evidence type="ECO:0008006" key="7">
    <source>
        <dbReference type="Google" id="ProtNLM"/>
    </source>
</evidence>
<evidence type="ECO:0000313" key="6">
    <source>
        <dbReference type="Proteomes" id="UP000254425"/>
    </source>
</evidence>
<dbReference type="EMBL" id="CP031320">
    <property type="protein sequence ID" value="AXK37659.1"/>
    <property type="molecule type" value="Genomic_DNA"/>
</dbReference>
<evidence type="ECO:0000256" key="2">
    <source>
        <dbReference type="ARBA" id="ARBA00022963"/>
    </source>
</evidence>
<dbReference type="AlphaFoldDB" id="A0A345Y193"/>
<keyword evidence="2" id="KW-0442">Lipid degradation</keyword>
<protein>
    <recommendedName>
        <fullName evidence="7">Hydrolase</fullName>
    </recommendedName>
</protein>
<keyword evidence="6" id="KW-1185">Reference proteome</keyword>
<dbReference type="KEGG" id="sarm:DVA86_26235"/>
<feature type="signal peptide" evidence="4">
    <location>
        <begin position="1"/>
        <end position="21"/>
    </location>
</feature>
<keyword evidence="4" id="KW-0732">Signal</keyword>
<organism evidence="5 6">
    <name type="scientific">Streptomyces armeniacus</name>
    <dbReference type="NCBI Taxonomy" id="83291"/>
    <lineage>
        <taxon>Bacteria</taxon>
        <taxon>Bacillati</taxon>
        <taxon>Actinomycetota</taxon>
        <taxon>Actinomycetes</taxon>
        <taxon>Kitasatosporales</taxon>
        <taxon>Streptomycetaceae</taxon>
        <taxon>Streptomyces</taxon>
    </lineage>
</organism>
<dbReference type="PANTHER" id="PTHR10272:SF0">
    <property type="entry name" value="PLATELET-ACTIVATING FACTOR ACETYLHYDROLASE"/>
    <property type="match status" value="1"/>
</dbReference>
<keyword evidence="3" id="KW-0443">Lipid metabolism</keyword>
<accession>A0A345Y193</accession>
<evidence type="ECO:0000256" key="3">
    <source>
        <dbReference type="ARBA" id="ARBA00023098"/>
    </source>
</evidence>